<name>A0A7W3YD02_9LACO</name>
<evidence type="ECO:0000256" key="6">
    <source>
        <dbReference type="ARBA" id="ARBA00023316"/>
    </source>
</evidence>
<accession>A0A7W3YD02</accession>
<reference evidence="10 11" key="1">
    <citation type="submission" date="2020-07" db="EMBL/GenBank/DDBJ databases">
        <title>Description of Limosilactobacillus balticus sp. nov., Limosilactobacillus agrestis sp. nov., Limosilactobacillus albertensis sp. nov., Limosilactobacillus rudii sp. nov., Limosilactobacillus fastidiosus sp. nov., five novel Limosilactobacillus species isolated from the vertebrate gastrointestinal tract, and proposal of 6 subspecies of Limosilactobacillus reuteri adapted to the gastrointestinal tract of specific vertebrate hosts.</title>
        <authorList>
            <person name="Li F."/>
            <person name="Cheng C."/>
            <person name="Zheng J."/>
            <person name="Quevedo R.M."/>
            <person name="Li J."/>
            <person name="Roos S."/>
            <person name="Gaenzle M.G."/>
            <person name="Walter J."/>
        </authorList>
    </citation>
    <scope>NUCLEOTIDE SEQUENCE [LARGE SCALE GENOMIC DNA]</scope>
    <source>
        <strain evidence="9 10">WF-MA3-C</strain>
        <strain evidence="8 11">WF-MO7-1</strain>
    </source>
</reference>
<dbReference type="Pfam" id="PF02618">
    <property type="entry name" value="YceG"/>
    <property type="match status" value="1"/>
</dbReference>
<evidence type="ECO:0000313" key="11">
    <source>
        <dbReference type="Proteomes" id="UP000544052"/>
    </source>
</evidence>
<dbReference type="GO" id="GO:0016829">
    <property type="term" value="F:lyase activity"/>
    <property type="evidence" value="ECO:0007669"/>
    <property type="project" value="UniProtKB-KW"/>
</dbReference>
<dbReference type="Gene3D" id="3.30.1490.480">
    <property type="entry name" value="Endolytic murein transglycosylase"/>
    <property type="match status" value="1"/>
</dbReference>
<sequence>MTNDKLRRQNRVVIIILVILACCGLGIHQYFNYALKPVNPSSRRIVHVEIPKGATDHQVGLILKAKQLVRSSFVCDYYLQTHKEAGVKAGTFKLKAAYSTPQIVKILQESRESR</sequence>
<keyword evidence="1" id="KW-1003">Cell membrane</keyword>
<evidence type="ECO:0000313" key="8">
    <source>
        <dbReference type="EMBL" id="MBB1063711.1"/>
    </source>
</evidence>
<evidence type="ECO:0000256" key="4">
    <source>
        <dbReference type="ARBA" id="ARBA00023136"/>
    </source>
</evidence>
<organism evidence="9 10">
    <name type="scientific">Limosilactobacillus fastidiosus</name>
    <dbReference type="NCBI Taxonomy" id="2759855"/>
    <lineage>
        <taxon>Bacteria</taxon>
        <taxon>Bacillati</taxon>
        <taxon>Bacillota</taxon>
        <taxon>Bacilli</taxon>
        <taxon>Lactobacillales</taxon>
        <taxon>Lactobacillaceae</taxon>
        <taxon>Limosilactobacillus</taxon>
    </lineage>
</organism>
<keyword evidence="2 7" id="KW-0812">Transmembrane</keyword>
<dbReference type="EMBL" id="JACIUY010000064">
    <property type="protein sequence ID" value="MBB1086760.1"/>
    <property type="molecule type" value="Genomic_DNA"/>
</dbReference>
<dbReference type="PANTHER" id="PTHR30518">
    <property type="entry name" value="ENDOLYTIC MUREIN TRANSGLYCOSYLASE"/>
    <property type="match status" value="1"/>
</dbReference>
<evidence type="ECO:0000313" key="10">
    <source>
        <dbReference type="Proteomes" id="UP000518255"/>
    </source>
</evidence>
<dbReference type="EMBL" id="JACIUZ010000044">
    <property type="protein sequence ID" value="MBB1063711.1"/>
    <property type="molecule type" value="Genomic_DNA"/>
</dbReference>
<keyword evidence="3 7" id="KW-1133">Transmembrane helix</keyword>
<keyword evidence="11" id="KW-1185">Reference proteome</keyword>
<protein>
    <submittedName>
        <fullName evidence="9">Endolytic transglycosylase MltG</fullName>
    </submittedName>
</protein>
<evidence type="ECO:0000256" key="3">
    <source>
        <dbReference type="ARBA" id="ARBA00022989"/>
    </source>
</evidence>
<comment type="caution">
    <text evidence="9">The sequence shown here is derived from an EMBL/GenBank/DDBJ whole genome shotgun (WGS) entry which is preliminary data.</text>
</comment>
<evidence type="ECO:0000256" key="7">
    <source>
        <dbReference type="SAM" id="Phobius"/>
    </source>
</evidence>
<dbReference type="GO" id="GO:0071555">
    <property type="term" value="P:cell wall organization"/>
    <property type="evidence" value="ECO:0007669"/>
    <property type="project" value="UniProtKB-KW"/>
</dbReference>
<dbReference type="RefSeq" id="WP_182581621.1">
    <property type="nucleotide sequence ID" value="NZ_JACIUY010000064.1"/>
</dbReference>
<evidence type="ECO:0000256" key="2">
    <source>
        <dbReference type="ARBA" id="ARBA00022692"/>
    </source>
</evidence>
<dbReference type="InterPro" id="IPR003770">
    <property type="entry name" value="MLTG-like"/>
</dbReference>
<keyword evidence="5" id="KW-0456">Lyase</keyword>
<dbReference type="Proteomes" id="UP000518255">
    <property type="component" value="Unassembled WGS sequence"/>
</dbReference>
<keyword evidence="6" id="KW-0961">Cell wall biogenesis/degradation</keyword>
<evidence type="ECO:0000256" key="1">
    <source>
        <dbReference type="ARBA" id="ARBA00022475"/>
    </source>
</evidence>
<gene>
    <name evidence="9" type="ORF">H5R63_08220</name>
    <name evidence="8" type="ORF">H5R64_08075</name>
</gene>
<dbReference type="AlphaFoldDB" id="A0A7W3YD02"/>
<evidence type="ECO:0000313" key="9">
    <source>
        <dbReference type="EMBL" id="MBB1086760.1"/>
    </source>
</evidence>
<dbReference type="Proteomes" id="UP000544052">
    <property type="component" value="Unassembled WGS sequence"/>
</dbReference>
<dbReference type="PANTHER" id="PTHR30518:SF2">
    <property type="entry name" value="ENDOLYTIC MUREIN TRANSGLYCOSYLASE"/>
    <property type="match status" value="1"/>
</dbReference>
<feature type="transmembrane region" description="Helical" evidence="7">
    <location>
        <begin position="12"/>
        <end position="31"/>
    </location>
</feature>
<evidence type="ECO:0000256" key="5">
    <source>
        <dbReference type="ARBA" id="ARBA00023239"/>
    </source>
</evidence>
<keyword evidence="4 7" id="KW-0472">Membrane</keyword>
<dbReference type="PROSITE" id="PS51257">
    <property type="entry name" value="PROKAR_LIPOPROTEIN"/>
    <property type="match status" value="1"/>
</dbReference>
<proteinExistence type="predicted"/>